<evidence type="ECO:0000313" key="5">
    <source>
        <dbReference type="EMBL" id="PRY23012.1"/>
    </source>
</evidence>
<comment type="similarity">
    <text evidence="1">Belongs to the bacterial sugar transferase family.</text>
</comment>
<dbReference type="GO" id="GO:0000271">
    <property type="term" value="P:polysaccharide biosynthetic process"/>
    <property type="evidence" value="ECO:0007669"/>
    <property type="project" value="UniProtKB-KW"/>
</dbReference>
<organism evidence="5 6">
    <name type="scientific">Aliiruegeria haliotis</name>
    <dbReference type="NCBI Taxonomy" id="1280846"/>
    <lineage>
        <taxon>Bacteria</taxon>
        <taxon>Pseudomonadati</taxon>
        <taxon>Pseudomonadota</taxon>
        <taxon>Alphaproteobacteria</taxon>
        <taxon>Rhodobacterales</taxon>
        <taxon>Roseobacteraceae</taxon>
        <taxon>Aliiruegeria</taxon>
    </lineage>
</organism>
<comment type="caution">
    <text evidence="5">The sequence shown here is derived from an EMBL/GenBank/DDBJ whole genome shotgun (WGS) entry which is preliminary data.</text>
</comment>
<gene>
    <name evidence="5" type="ORF">CLV78_10564</name>
</gene>
<name>A0A2T0RPE2_9RHOB</name>
<evidence type="ECO:0000256" key="3">
    <source>
        <dbReference type="SAM" id="Phobius"/>
    </source>
</evidence>
<evidence type="ECO:0000256" key="1">
    <source>
        <dbReference type="ARBA" id="ARBA00006464"/>
    </source>
</evidence>
<keyword evidence="3" id="KW-0472">Membrane</keyword>
<keyword evidence="5" id="KW-0808">Transferase</keyword>
<dbReference type="AlphaFoldDB" id="A0A2T0RPE2"/>
<protein>
    <submittedName>
        <fullName evidence="5">Lipopolysaccharide/colanic/teichoic acid biosynthesis glycosyltransferase</fullName>
    </submittedName>
</protein>
<evidence type="ECO:0000256" key="2">
    <source>
        <dbReference type="ARBA" id="ARBA00023169"/>
    </source>
</evidence>
<feature type="domain" description="Bacterial sugar transferase" evidence="4">
    <location>
        <begin position="25"/>
        <end position="221"/>
    </location>
</feature>
<keyword evidence="3" id="KW-1133">Transmembrane helix</keyword>
<keyword evidence="2" id="KW-0270">Exopolysaccharide synthesis</keyword>
<sequence length="239" mass="27340">MDIPEIGAAPNDEPESRYSRVPPLKRLFDISFAVLLLIPGIPLMAIISVVVLVRDGRPVIYSSPRVNSPAGSFQLFKFRTMDIDRSGPEIGVSGGDKRHRITKLGRFLRKSRLDELPQLFNVLRGDMSFVGPRPPAPRYVRKFPETYSEVLQCRTGITGLATVIFHAHEEWLLRDTKTARQTERIYMRRCVPRKARLDLMYRDNWSLGLDIYLIYLTAGKLLPLPGKRLKRLKAKAKRV</sequence>
<proteinExistence type="inferred from homology"/>
<feature type="transmembrane region" description="Helical" evidence="3">
    <location>
        <begin position="30"/>
        <end position="53"/>
    </location>
</feature>
<keyword evidence="3" id="KW-0812">Transmembrane</keyword>
<keyword evidence="6" id="KW-1185">Reference proteome</keyword>
<dbReference type="InterPro" id="IPR003362">
    <property type="entry name" value="Bact_transf"/>
</dbReference>
<reference evidence="5 6" key="1">
    <citation type="submission" date="2018-03" db="EMBL/GenBank/DDBJ databases">
        <title>Genomic Encyclopedia of Archaeal and Bacterial Type Strains, Phase II (KMG-II): from individual species to whole genera.</title>
        <authorList>
            <person name="Goeker M."/>
        </authorList>
    </citation>
    <scope>NUCLEOTIDE SEQUENCE [LARGE SCALE GENOMIC DNA]</scope>
    <source>
        <strain evidence="5 6">DSM 29328</strain>
    </source>
</reference>
<dbReference type="Pfam" id="PF02397">
    <property type="entry name" value="Bac_transf"/>
    <property type="match status" value="1"/>
</dbReference>
<dbReference type="GO" id="GO:0016780">
    <property type="term" value="F:phosphotransferase activity, for other substituted phosphate groups"/>
    <property type="evidence" value="ECO:0007669"/>
    <property type="project" value="TreeGrafter"/>
</dbReference>
<dbReference type="EMBL" id="PVTD01000005">
    <property type="protein sequence ID" value="PRY23012.1"/>
    <property type="molecule type" value="Genomic_DNA"/>
</dbReference>
<dbReference type="PANTHER" id="PTHR30576:SF20">
    <property type="entry name" value="QUINOVOSAMINEPHOSPHOTRANSFERAE-RELATED"/>
    <property type="match status" value="1"/>
</dbReference>
<evidence type="ECO:0000313" key="6">
    <source>
        <dbReference type="Proteomes" id="UP000239480"/>
    </source>
</evidence>
<accession>A0A2T0RPE2</accession>
<evidence type="ECO:0000259" key="4">
    <source>
        <dbReference type="Pfam" id="PF02397"/>
    </source>
</evidence>
<dbReference type="Proteomes" id="UP000239480">
    <property type="component" value="Unassembled WGS sequence"/>
</dbReference>
<dbReference type="PANTHER" id="PTHR30576">
    <property type="entry name" value="COLANIC BIOSYNTHESIS UDP-GLUCOSE LIPID CARRIER TRANSFERASE"/>
    <property type="match status" value="1"/>
</dbReference>
<dbReference type="RefSeq" id="WP_106205331.1">
    <property type="nucleotide sequence ID" value="NZ_PVTD01000005.1"/>
</dbReference>